<evidence type="ECO:0000313" key="3">
    <source>
        <dbReference type="Proteomes" id="UP000239209"/>
    </source>
</evidence>
<dbReference type="InterPro" id="IPR000182">
    <property type="entry name" value="GNAT_dom"/>
</dbReference>
<dbReference type="Proteomes" id="UP000239209">
    <property type="component" value="Unassembled WGS sequence"/>
</dbReference>
<name>A0A2T0SII8_9ACTN</name>
<dbReference type="SUPFAM" id="SSF55729">
    <property type="entry name" value="Acyl-CoA N-acyltransferases (Nat)"/>
    <property type="match status" value="1"/>
</dbReference>
<dbReference type="GO" id="GO:0016747">
    <property type="term" value="F:acyltransferase activity, transferring groups other than amino-acyl groups"/>
    <property type="evidence" value="ECO:0007669"/>
    <property type="project" value="InterPro"/>
</dbReference>
<evidence type="ECO:0000313" key="2">
    <source>
        <dbReference type="EMBL" id="PRY33221.1"/>
    </source>
</evidence>
<dbReference type="InterPro" id="IPR016181">
    <property type="entry name" value="Acyl_CoA_acyltransferase"/>
</dbReference>
<comment type="caution">
    <text evidence="2">The sequence shown here is derived from an EMBL/GenBank/DDBJ whole genome shotgun (WGS) entry which is preliminary data.</text>
</comment>
<feature type="domain" description="N-acetyltransferase" evidence="1">
    <location>
        <begin position="110"/>
        <end position="253"/>
    </location>
</feature>
<dbReference type="RefSeq" id="WP_106124545.1">
    <property type="nucleotide sequence ID" value="NZ_PVZG01000001.1"/>
</dbReference>
<keyword evidence="2" id="KW-0808">Transferase</keyword>
<evidence type="ECO:0000259" key="1">
    <source>
        <dbReference type="PROSITE" id="PS51186"/>
    </source>
</evidence>
<protein>
    <submittedName>
        <fullName evidence="2">Acetyltransferase (GNAT) family protein</fullName>
    </submittedName>
</protein>
<dbReference type="EMBL" id="PVZG01000001">
    <property type="protein sequence ID" value="PRY33221.1"/>
    <property type="molecule type" value="Genomic_DNA"/>
</dbReference>
<keyword evidence="3" id="KW-1185">Reference proteome</keyword>
<organism evidence="2 3">
    <name type="scientific">Pseudosporangium ferrugineum</name>
    <dbReference type="NCBI Taxonomy" id="439699"/>
    <lineage>
        <taxon>Bacteria</taxon>
        <taxon>Bacillati</taxon>
        <taxon>Actinomycetota</taxon>
        <taxon>Actinomycetes</taxon>
        <taxon>Micromonosporales</taxon>
        <taxon>Micromonosporaceae</taxon>
        <taxon>Pseudosporangium</taxon>
    </lineage>
</organism>
<reference evidence="2 3" key="1">
    <citation type="submission" date="2018-03" db="EMBL/GenBank/DDBJ databases">
        <title>Genomic Encyclopedia of Archaeal and Bacterial Type Strains, Phase II (KMG-II): from individual species to whole genera.</title>
        <authorList>
            <person name="Goeker M."/>
        </authorList>
    </citation>
    <scope>NUCLEOTIDE SEQUENCE [LARGE SCALE GENOMIC DNA]</scope>
    <source>
        <strain evidence="2 3">DSM 45348</strain>
    </source>
</reference>
<accession>A0A2T0SII8</accession>
<dbReference type="Pfam" id="PF00583">
    <property type="entry name" value="Acetyltransf_1"/>
    <property type="match status" value="1"/>
</dbReference>
<dbReference type="AlphaFoldDB" id="A0A2T0SII8"/>
<dbReference type="OrthoDB" id="4208at2"/>
<proteinExistence type="predicted"/>
<gene>
    <name evidence="2" type="ORF">CLV70_101383</name>
</gene>
<dbReference type="PROSITE" id="PS51186">
    <property type="entry name" value="GNAT"/>
    <property type="match status" value="1"/>
</dbReference>
<dbReference type="Gene3D" id="3.40.630.30">
    <property type="match status" value="1"/>
</dbReference>
<sequence>MEITHRPTADAAAQEWLHAVTMLTATQPGGYARTSAGGIAEIVSGVPLPTLNGVFGIARDPDPAGFAEAAASHRLSGVPWSIQVRGDDVDPAIVRTAASHGLEHRVALPFMLRELTAADVAPVPASRRVTSAGELAYRRALAAGFEAPESLFATIAAPEVLDHPSMSAYLIEVDGEPVATSFGVLSGDMVGVFNVSVPPGRRGRGHGRAATGAVLHDAYAAGARVAYLHSSAAGLPLYRSMGFRTAENWSVFS</sequence>